<evidence type="ECO:0000256" key="1">
    <source>
        <dbReference type="SAM" id="MobiDB-lite"/>
    </source>
</evidence>
<comment type="caution">
    <text evidence="2">The sequence shown here is derived from an EMBL/GenBank/DDBJ whole genome shotgun (WGS) entry which is preliminary data.</text>
</comment>
<organism evidence="2 3">
    <name type="scientific">Letharia lupina</name>
    <dbReference type="NCBI Taxonomy" id="560253"/>
    <lineage>
        <taxon>Eukaryota</taxon>
        <taxon>Fungi</taxon>
        <taxon>Dikarya</taxon>
        <taxon>Ascomycota</taxon>
        <taxon>Pezizomycotina</taxon>
        <taxon>Lecanoromycetes</taxon>
        <taxon>OSLEUM clade</taxon>
        <taxon>Lecanoromycetidae</taxon>
        <taxon>Lecanorales</taxon>
        <taxon>Lecanorineae</taxon>
        <taxon>Parmeliaceae</taxon>
        <taxon>Letharia</taxon>
    </lineage>
</organism>
<evidence type="ECO:0000313" key="3">
    <source>
        <dbReference type="Proteomes" id="UP000593566"/>
    </source>
</evidence>
<dbReference type="AlphaFoldDB" id="A0A8H6CA21"/>
<keyword evidence="3" id="KW-1185">Reference proteome</keyword>
<dbReference type="EMBL" id="JACCJB010000019">
    <property type="protein sequence ID" value="KAF6219599.1"/>
    <property type="molecule type" value="Genomic_DNA"/>
</dbReference>
<dbReference type="Proteomes" id="UP000593566">
    <property type="component" value="Unassembled WGS sequence"/>
</dbReference>
<reference evidence="2 3" key="1">
    <citation type="journal article" date="2020" name="Genomics">
        <title>Complete, high-quality genomes from long-read metagenomic sequencing of two wolf lichen thalli reveals enigmatic genome architecture.</title>
        <authorList>
            <person name="McKenzie S.K."/>
            <person name="Walston R.F."/>
            <person name="Allen J.L."/>
        </authorList>
    </citation>
    <scope>NUCLEOTIDE SEQUENCE [LARGE SCALE GENOMIC DNA]</scope>
    <source>
        <strain evidence="2">WasteWater1</strain>
    </source>
</reference>
<sequence length="214" mass="24192">MSRVKSKQTAAPGQRTAPLGRHPVTAKRKNAKKVLRRAESNVSVLSQNPLATFSDPTYIREQWLSQRGSRRAKEFTELRNKRRWVRGQLEDKNIQGSTARELLKLYDKTFIGKPPGQRPEIEDMSGGAELVNQHLEYAIEHKLGGFGDDAADPSHDAGQHYGEMDDVAVQDEEEEEWNGFSSEEKECEGLNQAEDCQVDGLMVQEMSQDELSYN</sequence>
<gene>
    <name evidence="2" type="ORF">HO133_004068</name>
</gene>
<protein>
    <submittedName>
        <fullName evidence="2">Uncharacterized protein</fullName>
    </submittedName>
</protein>
<feature type="compositionally biased region" description="Basic residues" evidence="1">
    <location>
        <begin position="24"/>
        <end position="35"/>
    </location>
</feature>
<proteinExistence type="predicted"/>
<feature type="region of interest" description="Disordered" evidence="1">
    <location>
        <begin position="1"/>
        <end position="41"/>
    </location>
</feature>
<dbReference type="GeneID" id="59332477"/>
<evidence type="ECO:0000313" key="2">
    <source>
        <dbReference type="EMBL" id="KAF6219599.1"/>
    </source>
</evidence>
<accession>A0A8H6CA21</accession>
<name>A0A8H6CA21_9LECA</name>
<dbReference type="RefSeq" id="XP_037149034.1">
    <property type="nucleotide sequence ID" value="XM_037294987.1"/>
</dbReference>